<dbReference type="Gene3D" id="3.40.50.880">
    <property type="match status" value="1"/>
</dbReference>
<evidence type="ECO:0000313" key="3">
    <source>
        <dbReference type="Proteomes" id="UP001375743"/>
    </source>
</evidence>
<comment type="caution">
    <text evidence="2">The sequence shown here is derived from an EMBL/GenBank/DDBJ whole genome shotgun (WGS) entry which is preliminary data.</text>
</comment>
<dbReference type="CDD" id="cd01745">
    <property type="entry name" value="GATase1_2"/>
    <property type="match status" value="1"/>
</dbReference>
<dbReference type="RefSeq" id="WP_418160380.1">
    <property type="nucleotide sequence ID" value="NZ_JBBLZC010000015.1"/>
</dbReference>
<protein>
    <submittedName>
        <fullName evidence="2">Gamma-glutamyl-gamma-aminobutyrate hydrolase family protein</fullName>
    </submittedName>
</protein>
<sequence length="277" mass="29457">MFLLTGLGYILSSMKNVLPSPLVGVTSCLKPRDHSHFHSVGDKYVDAVVAGAAAIPVLIPAIGERLDPDALLERLDGLLVTGSPSNVDPSLYGGPPPREGNEADPARDATTLPLIRKAVAAGVPLFAICRGLQELNVAFGGSLHQHVHEVPGRFDHRSDKTKPYAERYGLAHPVTLTPGGRLQAILEGAARIEVNSLHGQGIDRLAPGLVVEAVADDGTIEAVSVADARNFALAVQWHPEWQVLENRWSRLMFAAFGAAARARAASRTRHDPVPAVA</sequence>
<feature type="region of interest" description="Disordered" evidence="1">
    <location>
        <begin position="86"/>
        <end position="106"/>
    </location>
</feature>
<dbReference type="PROSITE" id="PS51273">
    <property type="entry name" value="GATASE_TYPE_1"/>
    <property type="match status" value="1"/>
</dbReference>
<dbReference type="Pfam" id="PF07722">
    <property type="entry name" value="Peptidase_C26"/>
    <property type="match status" value="1"/>
</dbReference>
<dbReference type="PANTHER" id="PTHR43235:SF1">
    <property type="entry name" value="GLUTAMINE AMIDOTRANSFERASE PB2B2.05-RELATED"/>
    <property type="match status" value="1"/>
</dbReference>
<dbReference type="PANTHER" id="PTHR43235">
    <property type="entry name" value="GLUTAMINE AMIDOTRANSFERASE PB2B2.05-RELATED"/>
    <property type="match status" value="1"/>
</dbReference>
<dbReference type="EMBL" id="JBBLZC010000015">
    <property type="protein sequence ID" value="MEK0084529.1"/>
    <property type="molecule type" value="Genomic_DNA"/>
</dbReference>
<name>A0ABU8XUA8_9PROT</name>
<dbReference type="SUPFAM" id="SSF52317">
    <property type="entry name" value="Class I glutamine amidotransferase-like"/>
    <property type="match status" value="1"/>
</dbReference>
<accession>A0ABU8XUA8</accession>
<evidence type="ECO:0000256" key="1">
    <source>
        <dbReference type="SAM" id="MobiDB-lite"/>
    </source>
</evidence>
<dbReference type="GO" id="GO:0016787">
    <property type="term" value="F:hydrolase activity"/>
    <property type="evidence" value="ECO:0007669"/>
    <property type="project" value="UniProtKB-KW"/>
</dbReference>
<dbReference type="InterPro" id="IPR044668">
    <property type="entry name" value="PuuD-like"/>
</dbReference>
<reference evidence="2 3" key="1">
    <citation type="submission" date="2024-01" db="EMBL/GenBank/DDBJ databases">
        <title>Multi-omics insights into the function and evolution of sodium benzoate biodegradation pathways in Benzoatithermus flavus gen. nov., sp. nov. from hot spring.</title>
        <authorList>
            <person name="Hu C.-J."/>
            <person name="Li W.-J."/>
        </authorList>
    </citation>
    <scope>NUCLEOTIDE SEQUENCE [LARGE SCALE GENOMIC DNA]</scope>
    <source>
        <strain evidence="2 3">SYSU G07066</strain>
    </source>
</reference>
<dbReference type="InterPro" id="IPR011697">
    <property type="entry name" value="Peptidase_C26"/>
</dbReference>
<proteinExistence type="predicted"/>
<keyword evidence="3" id="KW-1185">Reference proteome</keyword>
<evidence type="ECO:0000313" key="2">
    <source>
        <dbReference type="EMBL" id="MEK0084529.1"/>
    </source>
</evidence>
<dbReference type="InterPro" id="IPR029062">
    <property type="entry name" value="Class_I_gatase-like"/>
</dbReference>
<organism evidence="2 3">
    <name type="scientific">Benzoatithermus flavus</name>
    <dbReference type="NCBI Taxonomy" id="3108223"/>
    <lineage>
        <taxon>Bacteria</taxon>
        <taxon>Pseudomonadati</taxon>
        <taxon>Pseudomonadota</taxon>
        <taxon>Alphaproteobacteria</taxon>
        <taxon>Geminicoccales</taxon>
        <taxon>Geminicoccaceae</taxon>
        <taxon>Benzoatithermus</taxon>
    </lineage>
</organism>
<keyword evidence="2" id="KW-0378">Hydrolase</keyword>
<gene>
    <name evidence="2" type="ORF">U1T56_15335</name>
</gene>
<dbReference type="Proteomes" id="UP001375743">
    <property type="component" value="Unassembled WGS sequence"/>
</dbReference>